<dbReference type="AlphaFoldDB" id="A0A6I9SZL5"/>
<feature type="region of interest" description="Disordered" evidence="1">
    <location>
        <begin position="40"/>
        <end position="63"/>
    </location>
</feature>
<feature type="compositionally biased region" description="Polar residues" evidence="1">
    <location>
        <begin position="106"/>
        <end position="118"/>
    </location>
</feature>
<evidence type="ECO:0000256" key="1">
    <source>
        <dbReference type="SAM" id="MobiDB-lite"/>
    </source>
</evidence>
<evidence type="ECO:0000313" key="3">
    <source>
        <dbReference type="RefSeq" id="XP_011075894.1"/>
    </source>
</evidence>
<dbReference type="FunCoup" id="A0A6I9SZL5">
    <property type="interactions" value="1017"/>
</dbReference>
<feature type="region of interest" description="Disordered" evidence="1">
    <location>
        <begin position="106"/>
        <end position="136"/>
    </location>
</feature>
<dbReference type="Proteomes" id="UP000504604">
    <property type="component" value="Linkage group LG4"/>
</dbReference>
<accession>A0A6I9SZL5</accession>
<dbReference type="OrthoDB" id="684590at2759"/>
<evidence type="ECO:0000313" key="2">
    <source>
        <dbReference type="Proteomes" id="UP000504604"/>
    </source>
</evidence>
<dbReference type="InParanoid" id="A0A6I9SZL5"/>
<dbReference type="PANTHER" id="PTHR37258">
    <property type="entry name" value="FANTOM PROTEIN"/>
    <property type="match status" value="1"/>
</dbReference>
<dbReference type="PANTHER" id="PTHR37258:SF1">
    <property type="entry name" value="FANTOM PROTEIN"/>
    <property type="match status" value="1"/>
</dbReference>
<feature type="region of interest" description="Disordered" evidence="1">
    <location>
        <begin position="192"/>
        <end position="229"/>
    </location>
</feature>
<keyword evidence="2" id="KW-1185">Reference proteome</keyword>
<feature type="compositionally biased region" description="Basic and acidic residues" evidence="1">
    <location>
        <begin position="207"/>
        <end position="229"/>
    </location>
</feature>
<reference evidence="3" key="1">
    <citation type="submission" date="2025-08" db="UniProtKB">
        <authorList>
            <consortium name="RefSeq"/>
        </authorList>
    </citation>
    <scope>IDENTIFICATION</scope>
</reference>
<protein>
    <submittedName>
        <fullName evidence="3">Uncharacterized protein LOC105160278</fullName>
    </submittedName>
</protein>
<gene>
    <name evidence="3" type="primary">LOC105160278</name>
</gene>
<proteinExistence type="predicted"/>
<feature type="compositionally biased region" description="Polar residues" evidence="1">
    <location>
        <begin position="40"/>
        <end position="54"/>
    </location>
</feature>
<name>A0A6I9SZL5_SESIN</name>
<organism evidence="2 3">
    <name type="scientific">Sesamum indicum</name>
    <name type="common">Oriental sesame</name>
    <name type="synonym">Sesamum orientale</name>
    <dbReference type="NCBI Taxonomy" id="4182"/>
    <lineage>
        <taxon>Eukaryota</taxon>
        <taxon>Viridiplantae</taxon>
        <taxon>Streptophyta</taxon>
        <taxon>Embryophyta</taxon>
        <taxon>Tracheophyta</taxon>
        <taxon>Spermatophyta</taxon>
        <taxon>Magnoliopsida</taxon>
        <taxon>eudicotyledons</taxon>
        <taxon>Gunneridae</taxon>
        <taxon>Pentapetalae</taxon>
        <taxon>asterids</taxon>
        <taxon>lamiids</taxon>
        <taxon>Lamiales</taxon>
        <taxon>Pedaliaceae</taxon>
        <taxon>Sesamum</taxon>
    </lineage>
</organism>
<dbReference type="KEGG" id="sind:105160278"/>
<dbReference type="RefSeq" id="XP_011075894.1">
    <property type="nucleotide sequence ID" value="XM_011077592.2"/>
</dbReference>
<sequence>MLCSVSAGKSGSGWLDRLRNAKGFSNDGATDLENFLQNIDSSNQENSDPSPTSNRELDPIGNDDNQLITIMSDVLNELFNFGGNCSSAAKFKKSARKQANPRICAFSNNGSDENNNAASEKAVVSRNGDSNSGVEGVKRLAIRENEGEEDGREGNLSGFSRTEVTVIDTSYEHWKLEKLLYRKKNMWKVRDKKGKSESVGNKRKRKVDMVVREEQPEGKKQKIDEKKGCGEESELQLNEVYHQSNKPEAHEKVPDKLGKVLKKKQAELNLGNGSSSVILIKSIPICKKNVTNISKSCLKSKQNKP</sequence>
<dbReference type="GeneID" id="105160278"/>